<dbReference type="GO" id="GO:0031293">
    <property type="term" value="P:membrane protein intracellular domain proteolysis"/>
    <property type="evidence" value="ECO:0007669"/>
    <property type="project" value="TreeGrafter"/>
</dbReference>
<feature type="transmembrane region" description="Helical" evidence="1">
    <location>
        <begin position="325"/>
        <end position="345"/>
    </location>
</feature>
<keyword evidence="1" id="KW-0472">Membrane</keyword>
<dbReference type="GO" id="GO:0005737">
    <property type="term" value="C:cytoplasm"/>
    <property type="evidence" value="ECO:0007669"/>
    <property type="project" value="TreeGrafter"/>
</dbReference>
<feature type="transmembrane region" description="Helical" evidence="1">
    <location>
        <begin position="401"/>
        <end position="424"/>
    </location>
</feature>
<protein>
    <recommendedName>
        <fullName evidence="4">Peptidase family M50</fullName>
    </recommendedName>
</protein>
<feature type="transmembrane region" description="Helical" evidence="1">
    <location>
        <begin position="430"/>
        <end position="448"/>
    </location>
</feature>
<evidence type="ECO:0000313" key="2">
    <source>
        <dbReference type="EMBL" id="MBB3210034.1"/>
    </source>
</evidence>
<dbReference type="Gene3D" id="2.40.30.170">
    <property type="match status" value="1"/>
</dbReference>
<organism evidence="2 3">
    <name type="scientific">Aporhodopirellula rubra</name>
    <dbReference type="NCBI Taxonomy" id="980271"/>
    <lineage>
        <taxon>Bacteria</taxon>
        <taxon>Pseudomonadati</taxon>
        <taxon>Planctomycetota</taxon>
        <taxon>Planctomycetia</taxon>
        <taxon>Pirellulales</taxon>
        <taxon>Pirellulaceae</taxon>
        <taxon>Aporhodopirellula</taxon>
    </lineage>
</organism>
<dbReference type="PANTHER" id="PTHR13325">
    <property type="entry name" value="PROTEASE M50 MEMBRANE-BOUND TRANSCRIPTION FACTOR SITE 2 PROTEASE"/>
    <property type="match status" value="1"/>
</dbReference>
<keyword evidence="1" id="KW-0812">Transmembrane</keyword>
<dbReference type="InterPro" id="IPR001193">
    <property type="entry name" value="MBTPS2"/>
</dbReference>
<sequence>MSVPRLQLRPDLIASHISLGDRYVWVLNDPLSQAFHFFDDAEFGILRSLIQGGSFEEIEAKYRGLIEPSNLAQFLATASRTGLLVTNDVMPASRLWRPSPSHTGRPWWSQPLAIRLPGITPDRWLAGRRSGWLRGWLDQLLSSWGGRRFTSQVENQLTSPGASQTAPQTLTHEKEKGARRVLAVVAVLVFCALAIVGVRFDEFLADSADAGTRLFSSLTTTSAGGSSVNGILIMFAFAVVVTKVIHELSHAIVCTALGGRCREIGVLLLLGIPCLYCDVSDTWLMPRRRDRILVSAAGMIAEWTVAAIAVMVWATTQPGTLHDLAALIVMVASVSTLLINANPLLRYDGYYILSDWIGIPNLSAQAQSAMRSTCSRWFRGKRDRAEPASTHRMGAGQNFGLVAYGMASLLYRTLVYAAIVWAAYAFIESRVGIGLALPITLWLGFTLLSQLRKRNNRSTAAEGDLQNDRGRQRWGMAGAAIVIALILFVPLPRGRRVGGLIHADDERPVYVARPGTLVATGELDGVVQLDDWRLRLQESVARGRVKELRAELAAARIDRLDQPSRSMLHPILEERLASAEETHATIARRLDELRLGNRTGLTRYDPPPRRITQWQRMSERFSWVGVPLRSRNVGATMEAGTLLGRLGHPTRRYVSLFVRQESIDSVRPGQPVSVGYRGLPAGTLSGSVETVSADPVDELPEEIIASGWSSHPQQLTHSQTRKEVWYEVTVRLDNANAREWILPTRLVTPTRIHLPATSLFARWQRWIKENF</sequence>
<dbReference type="RefSeq" id="WP_184309078.1">
    <property type="nucleotide sequence ID" value="NZ_JACHXU010000030.1"/>
</dbReference>
<keyword evidence="1" id="KW-1133">Transmembrane helix</keyword>
<feature type="transmembrane region" description="Helical" evidence="1">
    <location>
        <begin position="474"/>
        <end position="491"/>
    </location>
</feature>
<dbReference type="GO" id="GO:0016020">
    <property type="term" value="C:membrane"/>
    <property type="evidence" value="ECO:0007669"/>
    <property type="project" value="InterPro"/>
</dbReference>
<keyword evidence="3" id="KW-1185">Reference proteome</keyword>
<name>A0A7W5E5D1_9BACT</name>
<proteinExistence type="predicted"/>
<dbReference type="PROSITE" id="PS50810">
    <property type="entry name" value="FRATAXIN_2"/>
    <property type="match status" value="1"/>
</dbReference>
<reference evidence="2 3" key="1">
    <citation type="submission" date="2020-08" db="EMBL/GenBank/DDBJ databases">
        <title>Genomic Encyclopedia of Type Strains, Phase III (KMG-III): the genomes of soil and plant-associated and newly described type strains.</title>
        <authorList>
            <person name="Whitman W."/>
        </authorList>
    </citation>
    <scope>NUCLEOTIDE SEQUENCE [LARGE SCALE GENOMIC DNA]</scope>
    <source>
        <strain evidence="2 3">CECT 8075</strain>
    </source>
</reference>
<gene>
    <name evidence="2" type="ORF">FHS27_005880</name>
</gene>
<dbReference type="GO" id="GO:0016226">
    <property type="term" value="P:iron-sulfur cluster assembly"/>
    <property type="evidence" value="ECO:0007669"/>
    <property type="project" value="InterPro"/>
</dbReference>
<feature type="transmembrane region" description="Helical" evidence="1">
    <location>
        <begin position="292"/>
        <end position="313"/>
    </location>
</feature>
<evidence type="ECO:0008006" key="4">
    <source>
        <dbReference type="Google" id="ProtNLM"/>
    </source>
</evidence>
<dbReference type="AlphaFoldDB" id="A0A7W5E5D1"/>
<accession>A0A7W5E5D1</accession>
<dbReference type="PANTHER" id="PTHR13325:SF3">
    <property type="entry name" value="MEMBRANE-BOUND TRANSCRIPTION FACTOR SITE-2 PROTEASE"/>
    <property type="match status" value="1"/>
</dbReference>
<comment type="caution">
    <text evidence="2">The sequence shown here is derived from an EMBL/GenBank/DDBJ whole genome shotgun (WGS) entry which is preliminary data.</text>
</comment>
<feature type="transmembrane region" description="Helical" evidence="1">
    <location>
        <begin position="220"/>
        <end position="241"/>
    </location>
</feature>
<evidence type="ECO:0000256" key="1">
    <source>
        <dbReference type="SAM" id="Phobius"/>
    </source>
</evidence>
<dbReference type="EMBL" id="JACHXU010000030">
    <property type="protein sequence ID" value="MBB3210034.1"/>
    <property type="molecule type" value="Genomic_DNA"/>
</dbReference>
<evidence type="ECO:0000313" key="3">
    <source>
        <dbReference type="Proteomes" id="UP000536179"/>
    </source>
</evidence>
<dbReference type="GO" id="GO:0008199">
    <property type="term" value="F:ferric iron binding"/>
    <property type="evidence" value="ECO:0007669"/>
    <property type="project" value="InterPro"/>
</dbReference>
<dbReference type="InterPro" id="IPR002908">
    <property type="entry name" value="Frataxin/CyaY"/>
</dbReference>
<feature type="transmembrane region" description="Helical" evidence="1">
    <location>
        <begin position="181"/>
        <end position="200"/>
    </location>
</feature>
<dbReference type="Proteomes" id="UP000536179">
    <property type="component" value="Unassembled WGS sequence"/>
</dbReference>
<dbReference type="GO" id="GO:0004222">
    <property type="term" value="F:metalloendopeptidase activity"/>
    <property type="evidence" value="ECO:0007669"/>
    <property type="project" value="InterPro"/>
</dbReference>